<evidence type="ECO:0000313" key="2">
    <source>
        <dbReference type="Proteomes" id="UP000037122"/>
    </source>
</evidence>
<dbReference type="Proteomes" id="UP000037122">
    <property type="component" value="Unassembled WGS sequence"/>
</dbReference>
<reference evidence="2" key="1">
    <citation type="journal article" date="2015" name="BMC Genomics">
        <title>Draft genome of a commonly misdiagnosed multidrug resistant pathogen Candida auris.</title>
        <authorList>
            <person name="Chatterjee S."/>
            <person name="Alampalli S.V."/>
            <person name="Nageshan R.K."/>
            <person name="Chettiar S.T."/>
            <person name="Joshi S."/>
            <person name="Tatu U.S."/>
        </authorList>
    </citation>
    <scope>NUCLEOTIDE SEQUENCE [LARGE SCALE GENOMIC DNA]</scope>
    <source>
        <strain evidence="2">6684</strain>
    </source>
</reference>
<gene>
    <name evidence="1" type="ORF">QG37_04740</name>
</gene>
<organism evidence="1 2">
    <name type="scientific">Candidozyma auris</name>
    <name type="common">Yeast</name>
    <name type="synonym">Candida auris</name>
    <dbReference type="NCBI Taxonomy" id="498019"/>
    <lineage>
        <taxon>Eukaryota</taxon>
        <taxon>Fungi</taxon>
        <taxon>Dikarya</taxon>
        <taxon>Ascomycota</taxon>
        <taxon>Saccharomycotina</taxon>
        <taxon>Pichiomycetes</taxon>
        <taxon>Metschnikowiaceae</taxon>
        <taxon>Candidozyma</taxon>
    </lineage>
</organism>
<sequence length="56" mass="6496">MAKLQTRVNWKEDESINKGHCALVGWRCVCRHFHTLPRKIGVVVVAVRYNFEDKGV</sequence>
<dbReference type="EMBL" id="LGST01000032">
    <property type="protein sequence ID" value="KND98388.1"/>
    <property type="molecule type" value="Genomic_DNA"/>
</dbReference>
<protein>
    <submittedName>
        <fullName evidence="1">Uncharacterized protein</fullName>
    </submittedName>
</protein>
<comment type="caution">
    <text evidence="1">The sequence shown here is derived from an EMBL/GenBank/DDBJ whole genome shotgun (WGS) entry which is preliminary data.</text>
</comment>
<evidence type="ECO:0000313" key="1">
    <source>
        <dbReference type="EMBL" id="KND98388.1"/>
    </source>
</evidence>
<proteinExistence type="predicted"/>
<name>A0A0L0NWH9_CANAR</name>
<accession>A0A0L0NWH9</accession>
<dbReference type="VEuPathDB" id="FungiDB:QG37_04740"/>
<dbReference type="AlphaFoldDB" id="A0A0L0NWH9"/>